<comment type="caution">
    <text evidence="2">The sequence shown here is derived from an EMBL/GenBank/DDBJ whole genome shotgun (WGS) entry which is preliminary data.</text>
</comment>
<accession>A0A6L2P580</accession>
<evidence type="ECO:0000313" key="2">
    <source>
        <dbReference type="EMBL" id="GEU92452.1"/>
    </source>
</evidence>
<organism evidence="2">
    <name type="scientific">Tanacetum cinerariifolium</name>
    <name type="common">Dalmatian daisy</name>
    <name type="synonym">Chrysanthemum cinerariifolium</name>
    <dbReference type="NCBI Taxonomy" id="118510"/>
    <lineage>
        <taxon>Eukaryota</taxon>
        <taxon>Viridiplantae</taxon>
        <taxon>Streptophyta</taxon>
        <taxon>Embryophyta</taxon>
        <taxon>Tracheophyta</taxon>
        <taxon>Spermatophyta</taxon>
        <taxon>Magnoliopsida</taxon>
        <taxon>eudicotyledons</taxon>
        <taxon>Gunneridae</taxon>
        <taxon>Pentapetalae</taxon>
        <taxon>asterids</taxon>
        <taxon>campanulids</taxon>
        <taxon>Asterales</taxon>
        <taxon>Asteraceae</taxon>
        <taxon>Asteroideae</taxon>
        <taxon>Anthemideae</taxon>
        <taxon>Anthemidinae</taxon>
        <taxon>Tanacetum</taxon>
    </lineage>
</organism>
<gene>
    <name evidence="2" type="ORF">Tci_064430</name>
</gene>
<dbReference type="AlphaFoldDB" id="A0A6L2P580"/>
<proteinExistence type="predicted"/>
<reference evidence="2" key="1">
    <citation type="journal article" date="2019" name="Sci. Rep.">
        <title>Draft genome of Tanacetum cinerariifolium, the natural source of mosquito coil.</title>
        <authorList>
            <person name="Yamashiro T."/>
            <person name="Shiraishi A."/>
            <person name="Satake H."/>
            <person name="Nakayama K."/>
        </authorList>
    </citation>
    <scope>NUCLEOTIDE SEQUENCE</scope>
</reference>
<dbReference type="EMBL" id="BKCJ010010632">
    <property type="protein sequence ID" value="GEU92452.1"/>
    <property type="molecule type" value="Genomic_DNA"/>
</dbReference>
<feature type="region of interest" description="Disordered" evidence="1">
    <location>
        <begin position="65"/>
        <end position="92"/>
    </location>
</feature>
<name>A0A6L2P580_TANCI</name>
<feature type="region of interest" description="Disordered" evidence="1">
    <location>
        <begin position="105"/>
        <end position="139"/>
    </location>
</feature>
<sequence length="200" mass="22165">MDGLLANVKAYNEDNQPLSIIEKRLTMVYHHSELGQILKDAEGRGKFCKTIYYSLMVRAVISKGNPILDNERPPNNPLNFRKPLKREPDQKKEVEVSIVDLSKHSKEATSLRADKGQDDDSETRRNSHPDHATLSNGGLGLGRTEKEIAKILPNMSNLDIKWSNIFLDILTALVNDQVGPSIQAAHNKSANSGSDDGPLV</sequence>
<feature type="compositionally biased region" description="Basic and acidic residues" evidence="1">
    <location>
        <begin position="105"/>
        <end position="131"/>
    </location>
</feature>
<protein>
    <submittedName>
        <fullName evidence="2">Uncharacterized protein</fullName>
    </submittedName>
</protein>
<evidence type="ECO:0000256" key="1">
    <source>
        <dbReference type="SAM" id="MobiDB-lite"/>
    </source>
</evidence>